<name>A0ABQ4A152_9ACTN</name>
<dbReference type="SUPFAM" id="SSF63829">
    <property type="entry name" value="Calcium-dependent phosphotriesterase"/>
    <property type="match status" value="1"/>
</dbReference>
<keyword evidence="3" id="KW-1185">Reference proteome</keyword>
<dbReference type="Gene3D" id="2.120.10.30">
    <property type="entry name" value="TolB, C-terminal domain"/>
    <property type="match status" value="1"/>
</dbReference>
<feature type="signal peptide" evidence="1">
    <location>
        <begin position="1"/>
        <end position="24"/>
    </location>
</feature>
<sequence>MIAGRSAVAAAAAAGALTVSLVPALPAAATTEPATTTTPALTVVATNLNNPRGLTFAPDGTLYIAEAGTGGPGPCLDGAEGLVCFGTTGSISRVRLGQQQRVRAGLPSLAGHDGSQAIGPADVAVDGFGLLSFTVGLASDPDVRVTTKKLTGMAKLYASGRRGPRLIADLGVYEKKANPDKAAPDTNPAGLAVVGGTRYVVDAGANTLLKANARGKVSTVAVFGKRTVPAPAGNPDLPEGTPLPMQSVPTSVVKGPDGAFYVSELTGFPFPAGGARIYRVVPGHAPVVYATGLTNVIDLAFGPKGSLYALEIARNGLLSGDRTGALIRVDPEGEHKVVASAGLTAPGGIAIRGKDAYVTNCGVCAGAGTVVKIRL</sequence>
<dbReference type="NCBIfam" id="NF033206">
    <property type="entry name" value="ScyE_fam"/>
    <property type="match status" value="1"/>
</dbReference>
<keyword evidence="1" id="KW-0732">Signal</keyword>
<evidence type="ECO:0008006" key="4">
    <source>
        <dbReference type="Google" id="ProtNLM"/>
    </source>
</evidence>
<proteinExistence type="predicted"/>
<accession>A0ABQ4A152</accession>
<comment type="caution">
    <text evidence="2">The sequence shown here is derived from an EMBL/GenBank/DDBJ whole genome shotgun (WGS) entry which is preliminary data.</text>
</comment>
<gene>
    <name evidence="2" type="ORF">Ahu01nite_071840</name>
</gene>
<dbReference type="InterPro" id="IPR048031">
    <property type="entry name" value="ScyD/ScyE-like"/>
</dbReference>
<evidence type="ECO:0000313" key="2">
    <source>
        <dbReference type="EMBL" id="GIE24082.1"/>
    </source>
</evidence>
<dbReference type="Proteomes" id="UP000603200">
    <property type="component" value="Unassembled WGS sequence"/>
</dbReference>
<dbReference type="EMBL" id="BOMN01000102">
    <property type="protein sequence ID" value="GIE24082.1"/>
    <property type="molecule type" value="Genomic_DNA"/>
</dbReference>
<protein>
    <recommendedName>
        <fullName evidence="4">ScyD/ScyE family protein</fullName>
    </recommendedName>
</protein>
<reference evidence="2 3" key="1">
    <citation type="submission" date="2021-01" db="EMBL/GenBank/DDBJ databases">
        <title>Whole genome shotgun sequence of Actinoplanes humidus NBRC 14915.</title>
        <authorList>
            <person name="Komaki H."/>
            <person name="Tamura T."/>
        </authorList>
    </citation>
    <scope>NUCLEOTIDE SEQUENCE [LARGE SCALE GENOMIC DNA]</scope>
    <source>
        <strain evidence="2 3">NBRC 14915</strain>
    </source>
</reference>
<feature type="chain" id="PRO_5045354724" description="ScyD/ScyE family protein" evidence="1">
    <location>
        <begin position="25"/>
        <end position="375"/>
    </location>
</feature>
<evidence type="ECO:0000256" key="1">
    <source>
        <dbReference type="SAM" id="SignalP"/>
    </source>
</evidence>
<evidence type="ECO:0000313" key="3">
    <source>
        <dbReference type="Proteomes" id="UP000603200"/>
    </source>
</evidence>
<organism evidence="2 3">
    <name type="scientific">Winogradskya humida</name>
    <dbReference type="NCBI Taxonomy" id="113566"/>
    <lineage>
        <taxon>Bacteria</taxon>
        <taxon>Bacillati</taxon>
        <taxon>Actinomycetota</taxon>
        <taxon>Actinomycetes</taxon>
        <taxon>Micromonosporales</taxon>
        <taxon>Micromonosporaceae</taxon>
        <taxon>Winogradskya</taxon>
    </lineage>
</organism>
<dbReference type="InterPro" id="IPR011042">
    <property type="entry name" value="6-blade_b-propeller_TolB-like"/>
</dbReference>
<dbReference type="RefSeq" id="WP_239159391.1">
    <property type="nucleotide sequence ID" value="NZ_BAAATV010000012.1"/>
</dbReference>